<dbReference type="EMBL" id="PFAT01000051">
    <property type="protein sequence ID" value="PIR92017.1"/>
    <property type="molecule type" value="Genomic_DNA"/>
</dbReference>
<dbReference type="Gene3D" id="3.60.21.10">
    <property type="match status" value="1"/>
</dbReference>
<dbReference type="AlphaFoldDB" id="A0A2H0UYY1"/>
<dbReference type="InterPro" id="IPR019079">
    <property type="entry name" value="Capsule_synth_CapA"/>
</dbReference>
<evidence type="ECO:0000313" key="4">
    <source>
        <dbReference type="Proteomes" id="UP000228510"/>
    </source>
</evidence>
<dbReference type="InterPro" id="IPR029052">
    <property type="entry name" value="Metallo-depent_PP-like"/>
</dbReference>
<dbReference type="CDD" id="cd07381">
    <property type="entry name" value="MPP_CapA"/>
    <property type="match status" value="1"/>
</dbReference>
<comment type="similarity">
    <text evidence="1">Belongs to the CapA family.</text>
</comment>
<dbReference type="PANTHER" id="PTHR33393:SF11">
    <property type="entry name" value="POLYGLUTAMINE SYNTHESIS ACCESSORY PROTEIN RV0574C-RELATED"/>
    <property type="match status" value="1"/>
</dbReference>
<evidence type="ECO:0000313" key="3">
    <source>
        <dbReference type="EMBL" id="PIR92017.1"/>
    </source>
</evidence>
<dbReference type="PROSITE" id="PS51257">
    <property type="entry name" value="PROKAR_LIPOPROTEIN"/>
    <property type="match status" value="1"/>
</dbReference>
<dbReference type="Pfam" id="PF09587">
    <property type="entry name" value="PGA_cap"/>
    <property type="match status" value="1"/>
</dbReference>
<dbReference type="SUPFAM" id="SSF56300">
    <property type="entry name" value="Metallo-dependent phosphatases"/>
    <property type="match status" value="1"/>
</dbReference>
<gene>
    <name evidence="3" type="ORF">COU01_03955</name>
</gene>
<sequence length="389" mass="43299">MKKHLTFLLTLFLAACIAALFLSFIVFKIIYPHTIRPSGSVSITSAASGVGYYGVGMHPAPAEQTALKVSLVANLFGPQSVPKQPIKFLFFGDIMLDRHVKDKINQNGFNYLLEKLAGGEKRFFQGADVIGANLEGAVTAGGKHYPPEISIDFAFNPDDVAQLKNYGFNFFNIANNHILDQGQTGLLETQKNLEGLGFQYVGCPDRQIGECSIKILDIKDIKVALLSYSMVYGTLDENKVAEQIKAAKQETDLVVVFMHWGVEYEQEARSNQVALAHKMIDAGADVIIGSHPHVVQEMEIYNNKPIFYSLGNFIFDQYFSRETQEGMAVGLTVDNGKMEVTLLPFKSKASQVELMSGQDKERFLAWLAEESKVNEEYREQIKQGSIIIY</sequence>
<organism evidence="3 4">
    <name type="scientific">Candidatus Falkowbacteria bacterium CG10_big_fil_rev_8_21_14_0_10_44_15</name>
    <dbReference type="NCBI Taxonomy" id="1974569"/>
    <lineage>
        <taxon>Bacteria</taxon>
        <taxon>Candidatus Falkowiibacteriota</taxon>
    </lineage>
</organism>
<evidence type="ECO:0000256" key="1">
    <source>
        <dbReference type="ARBA" id="ARBA00005662"/>
    </source>
</evidence>
<proteinExistence type="inferred from homology"/>
<dbReference type="Proteomes" id="UP000228510">
    <property type="component" value="Unassembled WGS sequence"/>
</dbReference>
<comment type="caution">
    <text evidence="3">The sequence shown here is derived from an EMBL/GenBank/DDBJ whole genome shotgun (WGS) entry which is preliminary data.</text>
</comment>
<feature type="domain" description="Capsule synthesis protein CapA" evidence="2">
    <location>
        <begin position="87"/>
        <end position="317"/>
    </location>
</feature>
<accession>A0A2H0UYY1</accession>
<name>A0A2H0UYY1_9BACT</name>
<reference evidence="4" key="1">
    <citation type="submission" date="2017-09" db="EMBL/GenBank/DDBJ databases">
        <title>Depth-based differentiation of microbial function through sediment-hosted aquifers and enrichment of novel symbionts in the deep terrestrial subsurface.</title>
        <authorList>
            <person name="Probst A.J."/>
            <person name="Ladd B."/>
            <person name="Jarett J.K."/>
            <person name="Geller-Mcgrath D.E."/>
            <person name="Sieber C.M.K."/>
            <person name="Emerson J.B."/>
            <person name="Anantharaman K."/>
            <person name="Thomas B.C."/>
            <person name="Malmstrom R."/>
            <person name="Stieglmeier M."/>
            <person name="Klingl A."/>
            <person name="Woyke T."/>
            <person name="Ryan C.M."/>
            <person name="Banfield J.F."/>
        </authorList>
    </citation>
    <scope>NUCLEOTIDE SEQUENCE [LARGE SCALE GENOMIC DNA]</scope>
</reference>
<protein>
    <recommendedName>
        <fullName evidence="2">Capsule synthesis protein CapA domain-containing protein</fullName>
    </recommendedName>
</protein>
<dbReference type="SMART" id="SM00854">
    <property type="entry name" value="PGA_cap"/>
    <property type="match status" value="1"/>
</dbReference>
<dbReference type="PANTHER" id="PTHR33393">
    <property type="entry name" value="POLYGLUTAMINE SYNTHESIS ACCESSORY PROTEIN RV0574C-RELATED"/>
    <property type="match status" value="1"/>
</dbReference>
<evidence type="ECO:0000259" key="2">
    <source>
        <dbReference type="SMART" id="SM00854"/>
    </source>
</evidence>
<dbReference type="InterPro" id="IPR052169">
    <property type="entry name" value="CW_Biosynth-Accessory"/>
</dbReference>